<dbReference type="AlphaFoldDB" id="A0AA39VGQ6"/>
<feature type="coiled-coil region" evidence="1">
    <location>
        <begin position="134"/>
        <end position="161"/>
    </location>
</feature>
<reference evidence="3" key="2">
    <citation type="submission" date="2023-06" db="EMBL/GenBank/DDBJ databases">
        <authorList>
            <person name="Swenson N.G."/>
            <person name="Wegrzyn J.L."/>
            <person name="Mcevoy S.L."/>
        </authorList>
    </citation>
    <scope>NUCLEOTIDE SEQUENCE</scope>
    <source>
        <strain evidence="3">NS2018</strain>
        <tissue evidence="3">Leaf</tissue>
    </source>
</reference>
<evidence type="ECO:0000256" key="2">
    <source>
        <dbReference type="SAM" id="MobiDB-lite"/>
    </source>
</evidence>
<organism evidence="3 4">
    <name type="scientific">Acer saccharum</name>
    <name type="common">Sugar maple</name>
    <dbReference type="NCBI Taxonomy" id="4024"/>
    <lineage>
        <taxon>Eukaryota</taxon>
        <taxon>Viridiplantae</taxon>
        <taxon>Streptophyta</taxon>
        <taxon>Embryophyta</taxon>
        <taxon>Tracheophyta</taxon>
        <taxon>Spermatophyta</taxon>
        <taxon>Magnoliopsida</taxon>
        <taxon>eudicotyledons</taxon>
        <taxon>Gunneridae</taxon>
        <taxon>Pentapetalae</taxon>
        <taxon>rosids</taxon>
        <taxon>malvids</taxon>
        <taxon>Sapindales</taxon>
        <taxon>Sapindaceae</taxon>
        <taxon>Hippocastanoideae</taxon>
        <taxon>Acereae</taxon>
        <taxon>Acer</taxon>
    </lineage>
</organism>
<dbReference type="EMBL" id="JAUESC010000383">
    <property type="protein sequence ID" value="KAK0584784.1"/>
    <property type="molecule type" value="Genomic_DNA"/>
</dbReference>
<evidence type="ECO:0000256" key="1">
    <source>
        <dbReference type="SAM" id="Coils"/>
    </source>
</evidence>
<comment type="caution">
    <text evidence="3">The sequence shown here is derived from an EMBL/GenBank/DDBJ whole genome shotgun (WGS) entry which is preliminary data.</text>
</comment>
<proteinExistence type="predicted"/>
<evidence type="ECO:0000313" key="3">
    <source>
        <dbReference type="EMBL" id="KAK0584784.1"/>
    </source>
</evidence>
<feature type="compositionally biased region" description="Acidic residues" evidence="2">
    <location>
        <begin position="48"/>
        <end position="59"/>
    </location>
</feature>
<sequence>MGELSPEGDFSARPPLLDSGNYTFWRNTMKACIRAINDKSWMRRFEDSSEDSTSNDESEYSSSSEDSEISFNQEEFKASSNQDFISFNDKILQQKNEENNKLKLINANLVVIIKALVNEKKMSLEKMSKQSKVIKEHEKTIEKYVLKVEESAQELDDLKEDFTMKLFTMEGEIKQKENSLTIVNIKECELEDEVKVLKESIMA</sequence>
<keyword evidence="1" id="KW-0175">Coiled coil</keyword>
<dbReference type="Proteomes" id="UP001168877">
    <property type="component" value="Unassembled WGS sequence"/>
</dbReference>
<gene>
    <name evidence="3" type="ORF">LWI29_018593</name>
</gene>
<feature type="region of interest" description="Disordered" evidence="2">
    <location>
        <begin position="45"/>
        <end position="68"/>
    </location>
</feature>
<name>A0AA39VGQ6_ACESA</name>
<protein>
    <recommendedName>
        <fullName evidence="5">Gag-pol polyprotein</fullName>
    </recommendedName>
</protein>
<reference evidence="3" key="1">
    <citation type="journal article" date="2022" name="Plant J.">
        <title>Strategies of tolerance reflected in two North American maple genomes.</title>
        <authorList>
            <person name="McEvoy S.L."/>
            <person name="Sezen U.U."/>
            <person name="Trouern-Trend A."/>
            <person name="McMahon S.M."/>
            <person name="Schaberg P.G."/>
            <person name="Yang J."/>
            <person name="Wegrzyn J.L."/>
            <person name="Swenson N.G."/>
        </authorList>
    </citation>
    <scope>NUCLEOTIDE SEQUENCE</scope>
    <source>
        <strain evidence="3">NS2018</strain>
    </source>
</reference>
<evidence type="ECO:0000313" key="4">
    <source>
        <dbReference type="Proteomes" id="UP001168877"/>
    </source>
</evidence>
<evidence type="ECO:0008006" key="5">
    <source>
        <dbReference type="Google" id="ProtNLM"/>
    </source>
</evidence>
<keyword evidence="4" id="KW-1185">Reference proteome</keyword>
<accession>A0AA39VGQ6</accession>